<dbReference type="Gene3D" id="2.10.10.20">
    <property type="entry name" value="Carbohydrate-binding module superfamily 5/12"/>
    <property type="match status" value="1"/>
</dbReference>
<dbReference type="Proteomes" id="UP001211907">
    <property type="component" value="Unassembled WGS sequence"/>
</dbReference>
<evidence type="ECO:0000256" key="2">
    <source>
        <dbReference type="ARBA" id="ARBA00023295"/>
    </source>
</evidence>
<dbReference type="PROSITE" id="PS51910">
    <property type="entry name" value="GH18_2"/>
    <property type="match status" value="1"/>
</dbReference>
<keyword evidence="1" id="KW-0378">Hydrolase</keyword>
<dbReference type="InterPro" id="IPR036573">
    <property type="entry name" value="CBM_sf_5/12"/>
</dbReference>
<dbReference type="EMBL" id="JADGJH010000049">
    <property type="protein sequence ID" value="KAJ3140453.1"/>
    <property type="molecule type" value="Genomic_DNA"/>
</dbReference>
<dbReference type="AlphaFoldDB" id="A0AAD5TBS9"/>
<gene>
    <name evidence="5" type="primary">CHT1_6</name>
    <name evidence="5" type="ORF">HK100_009505</name>
</gene>
<organism evidence="5 6">
    <name type="scientific">Physocladia obscura</name>
    <dbReference type="NCBI Taxonomy" id="109957"/>
    <lineage>
        <taxon>Eukaryota</taxon>
        <taxon>Fungi</taxon>
        <taxon>Fungi incertae sedis</taxon>
        <taxon>Chytridiomycota</taxon>
        <taxon>Chytridiomycota incertae sedis</taxon>
        <taxon>Chytridiomycetes</taxon>
        <taxon>Chytridiales</taxon>
        <taxon>Chytriomycetaceae</taxon>
        <taxon>Physocladia</taxon>
    </lineage>
</organism>
<dbReference type="Pfam" id="PF00704">
    <property type="entry name" value="Glyco_hydro_18"/>
    <property type="match status" value="1"/>
</dbReference>
<dbReference type="GO" id="GO:0004568">
    <property type="term" value="F:chitinase activity"/>
    <property type="evidence" value="ECO:0007669"/>
    <property type="project" value="TreeGrafter"/>
</dbReference>
<keyword evidence="6" id="KW-1185">Reference proteome</keyword>
<proteinExistence type="predicted"/>
<name>A0AAD5TBS9_9FUNG</name>
<evidence type="ECO:0000259" key="4">
    <source>
        <dbReference type="PROSITE" id="PS51910"/>
    </source>
</evidence>
<dbReference type="SUPFAM" id="SSF51055">
    <property type="entry name" value="Carbohydrate binding domain"/>
    <property type="match status" value="1"/>
</dbReference>
<evidence type="ECO:0000256" key="1">
    <source>
        <dbReference type="ARBA" id="ARBA00022801"/>
    </source>
</evidence>
<sequence>MKATIAILAGIGAIGSPIERRQSSGGSCTTNGEWACSADGTQILECAYISSTSLSFAVIETCSSGTVCTTAGSVGCVAGSVSPTSKTTTSTTTITTTTAAAATTTTTSTSAAGGSTCWAAWVSTANYPGGSQVSYDGVNWQNKWWENPGAAPGASNGDGGWVSQGSCSGGSQASTTTTTPIQTTATTTKTTTTTTTSSSGNTGGNSGSKNLVGYWGQDTVYYDTGNLQTSLLSYCQSNNWNIIHLAFLSAFTGGSNNYQLNFANFGDYDTTAITSTSSAAMLAIGSDITACQNLGVKIFLSLGGATGGYSVPAGTGASFATLLFNSFFSGSSSLPRPFGTAVLDGIDWDIEANIGSQADIVTTNQNLKSLQSSILISAVPQCPFPDAYIGEAVGNSAAEFDFVSVQFYNNYCEMTTSSFNYDQWATGISFPIAVAMPGSPKSANNGLATSELIQTTMDGIASGPYADKLFGMALWDVSSSSAYVEAGASQPLVVAIRSIVNGL</sequence>
<dbReference type="CDD" id="cd12215">
    <property type="entry name" value="ChiC_BD"/>
    <property type="match status" value="1"/>
</dbReference>
<dbReference type="GO" id="GO:0030246">
    <property type="term" value="F:carbohydrate binding"/>
    <property type="evidence" value="ECO:0007669"/>
    <property type="project" value="InterPro"/>
</dbReference>
<comment type="caution">
    <text evidence="5">The sequence shown here is derived from an EMBL/GenBank/DDBJ whole genome shotgun (WGS) entry which is preliminary data.</text>
</comment>
<feature type="domain" description="GH18" evidence="4">
    <location>
        <begin position="209"/>
        <end position="503"/>
    </location>
</feature>
<dbReference type="GO" id="GO:0005975">
    <property type="term" value="P:carbohydrate metabolic process"/>
    <property type="evidence" value="ECO:0007669"/>
    <property type="project" value="InterPro"/>
</dbReference>
<feature type="region of interest" description="Disordered" evidence="3">
    <location>
        <begin position="146"/>
        <end position="204"/>
    </location>
</feature>
<reference evidence="5" key="1">
    <citation type="submission" date="2020-05" db="EMBL/GenBank/DDBJ databases">
        <title>Phylogenomic resolution of chytrid fungi.</title>
        <authorList>
            <person name="Stajich J.E."/>
            <person name="Amses K."/>
            <person name="Simmons R."/>
            <person name="Seto K."/>
            <person name="Myers J."/>
            <person name="Bonds A."/>
            <person name="Quandt C.A."/>
            <person name="Barry K."/>
            <person name="Liu P."/>
            <person name="Grigoriev I."/>
            <person name="Longcore J.E."/>
            <person name="James T.Y."/>
        </authorList>
    </citation>
    <scope>NUCLEOTIDE SEQUENCE</scope>
    <source>
        <strain evidence="5">JEL0513</strain>
    </source>
</reference>
<dbReference type="InterPro" id="IPR050542">
    <property type="entry name" value="Glycosyl_Hydrlase18_Chitinase"/>
</dbReference>
<dbReference type="SUPFAM" id="SSF51445">
    <property type="entry name" value="(Trans)glycosidases"/>
    <property type="match status" value="1"/>
</dbReference>
<dbReference type="Gene3D" id="3.20.20.80">
    <property type="entry name" value="Glycosidases"/>
    <property type="match status" value="1"/>
</dbReference>
<evidence type="ECO:0000256" key="3">
    <source>
        <dbReference type="SAM" id="MobiDB-lite"/>
    </source>
</evidence>
<keyword evidence="2" id="KW-0326">Glycosidase</keyword>
<feature type="compositionally biased region" description="Low complexity" evidence="3">
    <location>
        <begin position="163"/>
        <end position="200"/>
    </location>
</feature>
<accession>A0AAD5TBS9</accession>
<dbReference type="InterPro" id="IPR001223">
    <property type="entry name" value="Glyco_hydro18_cat"/>
</dbReference>
<evidence type="ECO:0000313" key="5">
    <source>
        <dbReference type="EMBL" id="KAJ3140453.1"/>
    </source>
</evidence>
<dbReference type="GO" id="GO:0005576">
    <property type="term" value="C:extracellular region"/>
    <property type="evidence" value="ECO:0007669"/>
    <property type="project" value="InterPro"/>
</dbReference>
<dbReference type="PANTHER" id="PTHR45708:SF49">
    <property type="entry name" value="ENDOCHITINASE"/>
    <property type="match status" value="1"/>
</dbReference>
<dbReference type="InterPro" id="IPR017853">
    <property type="entry name" value="GH"/>
</dbReference>
<protein>
    <submittedName>
        <fullName evidence="5">Chitinase 1</fullName>
    </submittedName>
</protein>
<dbReference type="PANTHER" id="PTHR45708">
    <property type="entry name" value="ENDOCHITINASE"/>
    <property type="match status" value="1"/>
</dbReference>
<evidence type="ECO:0000313" key="6">
    <source>
        <dbReference type="Proteomes" id="UP001211907"/>
    </source>
</evidence>